<dbReference type="Gene3D" id="1.10.287.70">
    <property type="match status" value="1"/>
</dbReference>
<gene>
    <name evidence="2" type="ORF">ODALV1_LOCUS20568</name>
</gene>
<evidence type="ECO:0000313" key="3">
    <source>
        <dbReference type="Proteomes" id="UP001642540"/>
    </source>
</evidence>
<evidence type="ECO:0000313" key="2">
    <source>
        <dbReference type="EMBL" id="CAL8124326.1"/>
    </source>
</evidence>
<keyword evidence="1" id="KW-1133">Transmembrane helix</keyword>
<keyword evidence="1" id="KW-0812">Transmembrane</keyword>
<evidence type="ECO:0000256" key="1">
    <source>
        <dbReference type="SAM" id="Phobius"/>
    </source>
</evidence>
<dbReference type="EMBL" id="CAXLJM020000068">
    <property type="protein sequence ID" value="CAL8124326.1"/>
    <property type="molecule type" value="Genomic_DNA"/>
</dbReference>
<name>A0ABP1RFS3_9HEXA</name>
<comment type="caution">
    <text evidence="2">The sequence shown here is derived from an EMBL/GenBank/DDBJ whole genome shotgun (WGS) entry which is preliminary data.</text>
</comment>
<proteinExistence type="predicted"/>
<dbReference type="Proteomes" id="UP001642540">
    <property type="component" value="Unassembled WGS sequence"/>
</dbReference>
<accession>A0ABP1RFS3</accession>
<protein>
    <recommendedName>
        <fullName evidence="4">Glutamate receptor</fullName>
    </recommendedName>
</protein>
<reference evidence="2 3" key="1">
    <citation type="submission" date="2024-08" db="EMBL/GenBank/DDBJ databases">
        <authorList>
            <person name="Cucini C."/>
            <person name="Frati F."/>
        </authorList>
    </citation>
    <scope>NUCLEOTIDE SEQUENCE [LARGE SCALE GENOMIC DNA]</scope>
</reference>
<sequence length="666" mass="77869">MKSVSEIYNTSNITYFPRRYSNCTVHLQLSLCEPPKIQYSGTALWRKEFTWFILPSNKLDCDDEKVKLKNHKKLTFETGALVLYGYSSIFFVIFKFNEVHMLCLSCMKRKRLTSIKQLQVSNFYNYIALWRKLHSKLDRVALMIAFDFDIDASAFHWNCNIHKDYVYDAPLCTFIIMMRNLNFSGITESSPLRSRLMLHGGLSGYTIVDTGNAYWIRRNLYEYLSYAMDIKPFAYVYVMEQVPKNFQALIQPFDSKIWGILVLLTMIISLILCYKSRNFNYKHKISSILSTWFSAVKILIDQPAVEVKNFLKNNLSSLGIWCLWSFLAVILSQLYKGTLCSFLANSATPVVPDNLKSVLLSNEMIITQKSISNRIKTENGFSLRMSCFLNVILKDFLENDPEKHSSIYHELYNKVEWIGDDLAKDHFTVDVAVQLLKENKIFNKHSYKTINIPNRYFLLDTTDRVEIFKMQLLFFTGNWISKAQPLPLFMSRVGWIIRQNYLYTRLKTKIAQLYESGLYDRWKRYYDKYHMILYIRNIAKELAHHDGSNFTGRNFEGKQNGISLLNLFHFVYFNERKLSFVSETLPKQVFVIIVLYTLISLAFSFTVLICEVLFNYVINLAITISVPLPALTLRGRYPTEYLSGGVLTARSHYPANHLLFIRVTRH</sequence>
<evidence type="ECO:0008006" key="4">
    <source>
        <dbReference type="Google" id="ProtNLM"/>
    </source>
</evidence>
<organism evidence="2 3">
    <name type="scientific">Orchesella dallaii</name>
    <dbReference type="NCBI Taxonomy" id="48710"/>
    <lineage>
        <taxon>Eukaryota</taxon>
        <taxon>Metazoa</taxon>
        <taxon>Ecdysozoa</taxon>
        <taxon>Arthropoda</taxon>
        <taxon>Hexapoda</taxon>
        <taxon>Collembola</taxon>
        <taxon>Entomobryomorpha</taxon>
        <taxon>Entomobryoidea</taxon>
        <taxon>Orchesellidae</taxon>
        <taxon>Orchesellinae</taxon>
        <taxon>Orchesella</taxon>
    </lineage>
</organism>
<keyword evidence="3" id="KW-1185">Reference proteome</keyword>
<feature type="transmembrane region" description="Helical" evidence="1">
    <location>
        <begin position="589"/>
        <end position="614"/>
    </location>
</feature>
<feature type="transmembrane region" description="Helical" evidence="1">
    <location>
        <begin position="318"/>
        <end position="335"/>
    </location>
</feature>
<feature type="transmembrane region" description="Helical" evidence="1">
    <location>
        <begin position="257"/>
        <end position="274"/>
    </location>
</feature>
<feature type="transmembrane region" description="Helical" evidence="1">
    <location>
        <begin position="74"/>
        <end position="94"/>
    </location>
</feature>
<keyword evidence="1" id="KW-0472">Membrane</keyword>